<evidence type="ECO:0000256" key="7">
    <source>
        <dbReference type="ARBA" id="ARBA00022833"/>
    </source>
</evidence>
<dbReference type="GO" id="GO:0016887">
    <property type="term" value="F:ATP hydrolysis activity"/>
    <property type="evidence" value="ECO:0007669"/>
    <property type="project" value="TreeGrafter"/>
</dbReference>
<keyword evidence="3" id="KW-0677">Repeat</keyword>
<evidence type="ECO:0000259" key="14">
    <source>
        <dbReference type="PROSITE" id="PS51192"/>
    </source>
</evidence>
<gene>
    <name evidence="16" type="ORF">AXG93_3104s1030</name>
</gene>
<dbReference type="InterPro" id="IPR019787">
    <property type="entry name" value="Znf_PHD-finger"/>
</dbReference>
<dbReference type="Pfam" id="PF00271">
    <property type="entry name" value="Helicase_C"/>
    <property type="match status" value="1"/>
</dbReference>
<dbReference type="SUPFAM" id="SSF54160">
    <property type="entry name" value="Chromo domain-like"/>
    <property type="match status" value="2"/>
</dbReference>
<dbReference type="GO" id="GO:0008270">
    <property type="term" value="F:zinc ion binding"/>
    <property type="evidence" value="ECO:0007669"/>
    <property type="project" value="UniProtKB-KW"/>
</dbReference>
<dbReference type="CDD" id="cd18660">
    <property type="entry name" value="CD1_tandem"/>
    <property type="match status" value="1"/>
</dbReference>
<dbReference type="SMART" id="SM00490">
    <property type="entry name" value="HELICc"/>
    <property type="match status" value="1"/>
</dbReference>
<dbReference type="InterPro" id="IPR019786">
    <property type="entry name" value="Zinc_finger_PHD-type_CS"/>
</dbReference>
<dbReference type="Gene3D" id="1.10.10.60">
    <property type="entry name" value="Homeodomain-like"/>
    <property type="match status" value="1"/>
</dbReference>
<dbReference type="InterPro" id="IPR014001">
    <property type="entry name" value="Helicase_ATP-bd"/>
</dbReference>
<evidence type="ECO:0000256" key="10">
    <source>
        <dbReference type="PROSITE-ProRule" id="PRU00146"/>
    </source>
</evidence>
<dbReference type="Pfam" id="PF07432">
    <property type="entry name" value="Hc1"/>
    <property type="match status" value="1"/>
</dbReference>
<dbReference type="InterPro" id="IPR001650">
    <property type="entry name" value="Helicase_C-like"/>
</dbReference>
<keyword evidence="5 10" id="KW-0863">Zinc-finger</keyword>
<evidence type="ECO:0000313" key="16">
    <source>
        <dbReference type="EMBL" id="OAE35024.1"/>
    </source>
</evidence>
<feature type="region of interest" description="Disordered" evidence="11">
    <location>
        <begin position="1633"/>
        <end position="1727"/>
    </location>
</feature>
<evidence type="ECO:0000256" key="6">
    <source>
        <dbReference type="ARBA" id="ARBA00022801"/>
    </source>
</evidence>
<feature type="compositionally biased region" description="Basic and acidic residues" evidence="11">
    <location>
        <begin position="1641"/>
        <end position="1652"/>
    </location>
</feature>
<feature type="compositionally biased region" description="Basic and acidic residues" evidence="11">
    <location>
        <begin position="1141"/>
        <end position="1150"/>
    </location>
</feature>
<dbReference type="Gene3D" id="3.40.50.300">
    <property type="entry name" value="P-loop containing nucleotide triphosphate hydrolases"/>
    <property type="match status" value="1"/>
</dbReference>
<dbReference type="SMART" id="SM00298">
    <property type="entry name" value="CHROMO"/>
    <property type="match status" value="2"/>
</dbReference>
<dbReference type="InterPro" id="IPR001965">
    <property type="entry name" value="Znf_PHD"/>
</dbReference>
<protein>
    <recommendedName>
        <fullName evidence="18">CHD3-type chromatin-remodeling factor PICKLE</fullName>
    </recommendedName>
</protein>
<evidence type="ECO:0000256" key="4">
    <source>
        <dbReference type="ARBA" id="ARBA00022741"/>
    </source>
</evidence>
<dbReference type="SUPFAM" id="SSF52540">
    <property type="entry name" value="P-loop containing nucleoside triphosphate hydrolases"/>
    <property type="match status" value="2"/>
</dbReference>
<feature type="compositionally biased region" description="Acidic residues" evidence="11">
    <location>
        <begin position="1653"/>
        <end position="1668"/>
    </location>
</feature>
<dbReference type="GO" id="GO:0000785">
    <property type="term" value="C:chromatin"/>
    <property type="evidence" value="ECO:0007669"/>
    <property type="project" value="TreeGrafter"/>
</dbReference>
<feature type="domain" description="Helicase C-terminal" evidence="15">
    <location>
        <begin position="842"/>
        <end position="993"/>
    </location>
</feature>
<dbReference type="GO" id="GO:0003677">
    <property type="term" value="F:DNA binding"/>
    <property type="evidence" value="ECO:0007669"/>
    <property type="project" value="InterPro"/>
</dbReference>
<dbReference type="Pfam" id="PF06465">
    <property type="entry name" value="DUF1087"/>
    <property type="match status" value="1"/>
</dbReference>
<dbReference type="PROSITE" id="PS51194">
    <property type="entry name" value="HELICASE_CTER"/>
    <property type="match status" value="1"/>
</dbReference>
<feature type="domain" description="Chromo" evidence="12">
    <location>
        <begin position="415"/>
        <end position="462"/>
    </location>
</feature>
<evidence type="ECO:0000256" key="9">
    <source>
        <dbReference type="ARBA" id="ARBA00023242"/>
    </source>
</evidence>
<proteinExistence type="predicted"/>
<feature type="domain" description="Helicase ATP-binding" evidence="14">
    <location>
        <begin position="522"/>
        <end position="714"/>
    </location>
</feature>
<feature type="region of interest" description="Disordered" evidence="11">
    <location>
        <begin position="1502"/>
        <end position="1524"/>
    </location>
</feature>
<evidence type="ECO:0000259" key="12">
    <source>
        <dbReference type="PROSITE" id="PS50013"/>
    </source>
</evidence>
<dbReference type="SMART" id="SM01146">
    <property type="entry name" value="DUF1086"/>
    <property type="match status" value="1"/>
</dbReference>
<dbReference type="Pfam" id="PF00385">
    <property type="entry name" value="Chromo"/>
    <property type="match status" value="2"/>
</dbReference>
<dbReference type="InterPro" id="IPR000330">
    <property type="entry name" value="SNF2_N"/>
</dbReference>
<reference evidence="16" key="1">
    <citation type="submission" date="2016-03" db="EMBL/GenBank/DDBJ databases">
        <title>Mechanisms controlling the formation of the plant cell surface in tip-growing cells are functionally conserved among land plants.</title>
        <authorList>
            <person name="Honkanen S."/>
            <person name="Jones V.A."/>
            <person name="Morieri G."/>
            <person name="Champion C."/>
            <person name="Hetherington A.J."/>
            <person name="Kelly S."/>
            <person name="Saint-Marcoux D."/>
            <person name="Proust H."/>
            <person name="Prescott H."/>
            <person name="Dolan L."/>
        </authorList>
    </citation>
    <scope>NUCLEOTIDE SEQUENCE [LARGE SCALE GENOMIC DNA]</scope>
    <source>
        <tissue evidence="16">Whole gametophyte</tissue>
    </source>
</reference>
<dbReference type="PANTHER" id="PTHR45623">
    <property type="entry name" value="CHROMODOMAIN-HELICASE-DNA-BINDING PROTEIN 3-RELATED-RELATED"/>
    <property type="match status" value="1"/>
</dbReference>
<dbReference type="InterPro" id="IPR016197">
    <property type="entry name" value="Chromo-like_dom_sf"/>
</dbReference>
<keyword evidence="6" id="KW-0378">Hydrolase</keyword>
<feature type="domain" description="Chromo" evidence="12">
    <location>
        <begin position="318"/>
        <end position="402"/>
    </location>
</feature>
<feature type="region of interest" description="Disordered" evidence="11">
    <location>
        <begin position="1398"/>
        <end position="1447"/>
    </location>
</feature>
<dbReference type="Proteomes" id="UP000077202">
    <property type="component" value="Unassembled WGS sequence"/>
</dbReference>
<feature type="domain" description="PHD-type" evidence="13">
    <location>
        <begin position="269"/>
        <end position="316"/>
    </location>
</feature>
<dbReference type="GO" id="GO:0030527">
    <property type="term" value="F:structural constituent of chromatin"/>
    <property type="evidence" value="ECO:0007669"/>
    <property type="project" value="InterPro"/>
</dbReference>
<dbReference type="InterPro" id="IPR027417">
    <property type="entry name" value="P-loop_NTPase"/>
</dbReference>
<dbReference type="PROSITE" id="PS01359">
    <property type="entry name" value="ZF_PHD_1"/>
    <property type="match status" value="1"/>
</dbReference>
<keyword evidence="17" id="KW-1185">Reference proteome</keyword>
<keyword evidence="2" id="KW-0479">Metal-binding</keyword>
<dbReference type="SMART" id="SM00249">
    <property type="entry name" value="PHD"/>
    <property type="match status" value="1"/>
</dbReference>
<dbReference type="PROSITE" id="PS51192">
    <property type="entry name" value="HELICASE_ATP_BIND_1"/>
    <property type="match status" value="1"/>
</dbReference>
<evidence type="ECO:0000256" key="2">
    <source>
        <dbReference type="ARBA" id="ARBA00022723"/>
    </source>
</evidence>
<evidence type="ECO:0000259" key="13">
    <source>
        <dbReference type="PROSITE" id="PS50016"/>
    </source>
</evidence>
<feature type="compositionally biased region" description="Basic and acidic residues" evidence="11">
    <location>
        <begin position="1669"/>
        <end position="1679"/>
    </location>
</feature>
<dbReference type="CDD" id="cd18659">
    <property type="entry name" value="CD2_tandem"/>
    <property type="match status" value="1"/>
</dbReference>
<keyword evidence="7" id="KW-0862">Zinc</keyword>
<dbReference type="InterPro" id="IPR013083">
    <property type="entry name" value="Znf_RING/FYVE/PHD"/>
</dbReference>
<dbReference type="Pfam" id="PF00628">
    <property type="entry name" value="PHD"/>
    <property type="match status" value="1"/>
</dbReference>
<evidence type="ECO:0000256" key="3">
    <source>
        <dbReference type="ARBA" id="ARBA00022737"/>
    </source>
</evidence>
<evidence type="ECO:0000256" key="8">
    <source>
        <dbReference type="ARBA" id="ARBA00022840"/>
    </source>
</evidence>
<dbReference type="GO" id="GO:0005634">
    <property type="term" value="C:nucleus"/>
    <property type="evidence" value="ECO:0007669"/>
    <property type="project" value="UniProtKB-SubCell"/>
</dbReference>
<dbReference type="InterPro" id="IPR009463">
    <property type="entry name" value="DUF1087"/>
</dbReference>
<dbReference type="Gene3D" id="2.40.50.40">
    <property type="match status" value="2"/>
</dbReference>
<feature type="region of interest" description="Disordered" evidence="11">
    <location>
        <begin position="1141"/>
        <end position="1232"/>
    </location>
</feature>
<evidence type="ECO:0000256" key="1">
    <source>
        <dbReference type="ARBA" id="ARBA00004123"/>
    </source>
</evidence>
<keyword evidence="4" id="KW-0547">Nucleotide-binding</keyword>
<feature type="compositionally biased region" description="Basic and acidic residues" evidence="11">
    <location>
        <begin position="1712"/>
        <end position="1722"/>
    </location>
</feature>
<dbReference type="GO" id="GO:0140658">
    <property type="term" value="F:ATP-dependent chromatin remodeler activity"/>
    <property type="evidence" value="ECO:0007669"/>
    <property type="project" value="TreeGrafter"/>
</dbReference>
<dbReference type="CDD" id="cd15532">
    <property type="entry name" value="PHD2_CHD_II"/>
    <property type="match status" value="1"/>
</dbReference>
<comment type="caution">
    <text evidence="16">The sequence shown here is derived from an EMBL/GenBank/DDBJ whole genome shotgun (WGS) entry which is preliminary data.</text>
</comment>
<dbReference type="SMART" id="SM00487">
    <property type="entry name" value="DEXDc"/>
    <property type="match status" value="1"/>
</dbReference>
<dbReference type="InterPro" id="IPR009462">
    <property type="entry name" value="CHD_II_SANT-like"/>
</dbReference>
<dbReference type="InterPro" id="IPR038718">
    <property type="entry name" value="SNF2-like_sf"/>
</dbReference>
<accession>A0A176WQC4</accession>
<evidence type="ECO:0000259" key="15">
    <source>
        <dbReference type="PROSITE" id="PS51194"/>
    </source>
</evidence>
<dbReference type="GO" id="GO:0005524">
    <property type="term" value="F:ATP binding"/>
    <property type="evidence" value="ECO:0007669"/>
    <property type="project" value="UniProtKB-KW"/>
</dbReference>
<dbReference type="PANTHER" id="PTHR45623:SF17">
    <property type="entry name" value="CHROMODOMAIN-HELICASE-DNA-BINDING PROTEIN 3-RELATED"/>
    <property type="match status" value="1"/>
</dbReference>
<comment type="subcellular location">
    <subcellularLocation>
        <location evidence="1">Nucleus</location>
    </subcellularLocation>
</comment>
<dbReference type="InterPro" id="IPR010886">
    <property type="entry name" value="Hc1"/>
</dbReference>
<feature type="compositionally biased region" description="Basic and acidic residues" evidence="11">
    <location>
        <begin position="1398"/>
        <end position="1408"/>
    </location>
</feature>
<dbReference type="GO" id="GO:0042393">
    <property type="term" value="F:histone binding"/>
    <property type="evidence" value="ECO:0007669"/>
    <property type="project" value="TreeGrafter"/>
</dbReference>
<dbReference type="Pfam" id="PF00176">
    <property type="entry name" value="SNF2-rel_dom"/>
    <property type="match status" value="1"/>
</dbReference>
<dbReference type="InterPro" id="IPR000953">
    <property type="entry name" value="Chromo/chromo_shadow_dom"/>
</dbReference>
<dbReference type="PROSITE" id="PS50013">
    <property type="entry name" value="CHROMO_2"/>
    <property type="match status" value="2"/>
</dbReference>
<evidence type="ECO:0000256" key="11">
    <source>
        <dbReference type="SAM" id="MobiDB-lite"/>
    </source>
</evidence>
<dbReference type="Gene3D" id="3.30.40.10">
    <property type="entry name" value="Zinc/RING finger domain, C3HC4 (zinc finger)"/>
    <property type="match status" value="1"/>
</dbReference>
<organism evidence="16 17">
    <name type="scientific">Marchantia polymorpha subsp. ruderalis</name>
    <dbReference type="NCBI Taxonomy" id="1480154"/>
    <lineage>
        <taxon>Eukaryota</taxon>
        <taxon>Viridiplantae</taxon>
        <taxon>Streptophyta</taxon>
        <taxon>Embryophyta</taxon>
        <taxon>Marchantiophyta</taxon>
        <taxon>Marchantiopsida</taxon>
        <taxon>Marchantiidae</taxon>
        <taxon>Marchantiales</taxon>
        <taxon>Marchantiaceae</taxon>
        <taxon>Marchantia</taxon>
    </lineage>
</organism>
<feature type="compositionally biased region" description="Polar residues" evidence="11">
    <location>
        <begin position="1513"/>
        <end position="1524"/>
    </location>
</feature>
<keyword evidence="8" id="KW-0067">ATP-binding</keyword>
<dbReference type="InterPro" id="IPR023780">
    <property type="entry name" value="Chromo_domain"/>
</dbReference>
<dbReference type="PROSITE" id="PS50016">
    <property type="entry name" value="ZF_PHD_2"/>
    <property type="match status" value="1"/>
</dbReference>
<dbReference type="InterPro" id="IPR049730">
    <property type="entry name" value="SNF2/RAD54-like_C"/>
</dbReference>
<sequence>MKRMKTENNRKKDKDENERVTLYRSVWCGFLQLLLVLPSAEGCECLLVCCLRVTANHSQLSVSPVTHQWVDGEETNLEVLSTCLLPSKRDAEKTSMNAKRKGASWLGQGWAWCAPVALGRSHEEFEIWRGFRRSRSLEGLEVGGGDFVGIWVVIDLGTCCTIGAVWFRWTSGSGWSLERRDTRAGVKYLYNLFAMAKHDSGEEGIYEGEGDGEEDYGIMADRGRGRPPKRKPAAYYDDAEALEEDWEDDGEPGNEDEEVMEILKMEQSEDFCGVCGLGGKLLCCDTCPAVYHLGCLDPPLKIAPMGKWSCHICVDPLENLEKIVDCQMKPLKGPNRSGAEEGAGPSSRLVKQYLVKWRGKSYLHCSWVKQEELDKAMKTFSWIRMKLNHFQRQLEAAKKLSTSDEDRVSIRPEWTTVDRILDSRQNGDVKEYFVKWKDLGYDELTWEAEDDIAPFQAEIHKYGVLMQKGASKALMKRKIAAGLEVKETKRRRKEFKSYKKTPKFLSGGTLHRYQLEGLNFLRFASQQEKHCILADEMGLGKTVQTIAFLAALAEEGLPFPLPHLIVAPTPTLQNWEREFSTWAPHLNVVLYGGSSEARAFIRDFEFYYPNKLKGLKDKSKKKQMADLRQSKQERIKFDVLLTSHEMVGLDHSILKAIKWECLIVDEGHRLKNKDLKLFQTVEAFNARQRVLLTGAPLPNNMDELLVLMHFLAANKYVSLEEFQEEFRDLHHEEQIMKLQKLLTPHMMRRVKRDVLRELPTKKELILRVELTPLQKDYYKKILTRNYQVLSRPGGPQIALNNVMMELRKLCAHPFMLDGAEPFSRNETEANRLMLEASGKLILLERMMAKLRVQGHRVLIYSQFTRMLDILEEWLLYKKWGYERIDGKINGADRQIRIDRFNAPNPTKFCFLLSTQAGVGINLASADTVIIYDSDWNPHADLQAMARAHVMIFRLITKGTIEERMMQMTKKRMVLEHLVMGRVKTQVFHQEELDDMLRFGVKEIFAEGNEMARSRPIYYDDAAIESLGLFFRCCGFQAMASSHQFLYISVLTFTFWCDEITVNLFFGLLDRSQLDGMEDRLDEEEANDLARAYKAPHHDYIHDEDGEDVKRQYGNDRQAARSDASERSYFWHSLLKDKVERQQLEDSEDHKGKRSRKQLQYSGLHLEEDDLAGMADVSSDEEDYDYPPHNDHESSGYMRDMQDGRKFQPPKKKAREDPPEERSEPHPLMEGDGRSLKVLGFTQKQRAIFVQVLMRYGLGDFTWSEFIPRLKQKSREEIKDYGTLFLSHIAEDISDSSTFSDGVPKEGLRIQDVLVRLAVLHLIGDKVRLLHENPQAPLLSIGAQNHRYYSLRNTKVWKEEHDRKLLQAILKLGYGRWQAIVDDPDLGLQPVIRNEILLRENTGDGRPADGEGGMGSSTQNAESQLEGGSEDKGSDDEIPMDSLLPGANKETSEAYMQKKMVDFVKRRVLVLEKVLNAEYLKETSDPMVPEESAPVVVEARSKVPSAAPMDGQDSRGQSSKNRQSFQYPMPLDSPFLMAQFQAGVLLGITWLVPISLLPEDPQPDEISAAAVDDDPNRLKVAHIYGQMCELMLENQGDADQAYVGNKSAGLRLRKSLRQLDTLCLEMRKALFGQPLQSRKSRTKPEDAEGHELDAQSDENDDAGVDSENDNDAKMDEKVKEPLSSSDTGHSSAEEPSPEEQQGVGRGGDYSSENEEKPTKRFEAVSKPTVAVSVKIEQSSVALDGSSGKRIKGGKLYLTAPKQYNESP</sequence>
<dbReference type="Pfam" id="PF06461">
    <property type="entry name" value="CHDII_SANT-like"/>
    <property type="match status" value="1"/>
</dbReference>
<dbReference type="Gene3D" id="3.40.50.10810">
    <property type="entry name" value="Tandem AAA-ATPase domain"/>
    <property type="match status" value="1"/>
</dbReference>
<evidence type="ECO:0000256" key="5">
    <source>
        <dbReference type="ARBA" id="ARBA00022771"/>
    </source>
</evidence>
<name>A0A176WQC4_MARPO</name>
<keyword evidence="9" id="KW-0539">Nucleus</keyword>
<dbReference type="GO" id="GO:0003682">
    <property type="term" value="F:chromatin binding"/>
    <property type="evidence" value="ECO:0007669"/>
    <property type="project" value="TreeGrafter"/>
</dbReference>
<evidence type="ECO:0008006" key="18">
    <source>
        <dbReference type="Google" id="ProtNLM"/>
    </source>
</evidence>
<dbReference type="CDD" id="cd18793">
    <property type="entry name" value="SF2_C_SNF"/>
    <property type="match status" value="1"/>
</dbReference>
<evidence type="ECO:0000313" key="17">
    <source>
        <dbReference type="Proteomes" id="UP000077202"/>
    </source>
</evidence>
<feature type="compositionally biased region" description="Basic and acidic residues" evidence="11">
    <location>
        <begin position="1213"/>
        <end position="1232"/>
    </location>
</feature>
<dbReference type="EMBL" id="LVLJ01000286">
    <property type="protein sequence ID" value="OAE35024.1"/>
    <property type="molecule type" value="Genomic_DNA"/>
</dbReference>
<feature type="compositionally biased region" description="Basic and acidic residues" evidence="11">
    <location>
        <begin position="1185"/>
        <end position="1205"/>
    </location>
</feature>